<comment type="caution">
    <text evidence="3">The sequence shown here is derived from an EMBL/GenBank/DDBJ whole genome shotgun (WGS) entry which is preliminary data.</text>
</comment>
<dbReference type="EMBL" id="RJVL01000007">
    <property type="protein sequence ID" value="ROR40297.1"/>
    <property type="molecule type" value="Genomic_DNA"/>
</dbReference>
<feature type="domain" description="TniQ" evidence="2">
    <location>
        <begin position="17"/>
        <end position="152"/>
    </location>
</feature>
<proteinExistence type="predicted"/>
<dbReference type="Pfam" id="PF06527">
    <property type="entry name" value="TniQ"/>
    <property type="match status" value="1"/>
</dbReference>
<reference evidence="3 4" key="1">
    <citation type="submission" date="2018-11" db="EMBL/GenBank/DDBJ databases">
        <title>Genomic Encyclopedia of Type Strains, Phase IV (KMG-IV): sequencing the most valuable type-strain genomes for metagenomic binning, comparative biology and taxonomic classification.</title>
        <authorList>
            <person name="Goeker M."/>
        </authorList>
    </citation>
    <scope>NUCLEOTIDE SEQUENCE [LARGE SCALE GENOMIC DNA]</scope>
    <source>
        <strain evidence="3 4">DSM 15985</strain>
    </source>
</reference>
<evidence type="ECO:0000313" key="3">
    <source>
        <dbReference type="EMBL" id="ROR40297.1"/>
    </source>
</evidence>
<feature type="region of interest" description="Disordered" evidence="1">
    <location>
        <begin position="433"/>
        <end position="453"/>
    </location>
</feature>
<accession>A0AAX1WRQ0</accession>
<dbReference type="RefSeq" id="WP_123676468.1">
    <property type="nucleotide sequence ID" value="NZ_RJVL01000007.1"/>
</dbReference>
<protein>
    <submittedName>
        <fullName evidence="3">TniQ protein</fullName>
    </submittedName>
</protein>
<name>A0AAX1WRQ0_9BURK</name>
<evidence type="ECO:0000256" key="1">
    <source>
        <dbReference type="SAM" id="MobiDB-lite"/>
    </source>
</evidence>
<organism evidence="3 4">
    <name type="scientific">Diaphorobacter nitroreducens</name>
    <dbReference type="NCBI Taxonomy" id="164759"/>
    <lineage>
        <taxon>Bacteria</taxon>
        <taxon>Pseudomonadati</taxon>
        <taxon>Pseudomonadota</taxon>
        <taxon>Betaproteobacteria</taxon>
        <taxon>Burkholderiales</taxon>
        <taxon>Comamonadaceae</taxon>
        <taxon>Diaphorobacter</taxon>
    </lineage>
</organism>
<dbReference type="InterPro" id="IPR009492">
    <property type="entry name" value="TniQ"/>
</dbReference>
<sequence length="453" mass="50973">MDKVVNPRSVLHALQPLGLGSAQVESLLSYFCRLAASHSTSTVSLSREVARRFEHDVEEQFDWFQRQISGIGDSALTWSSALSALTSIPMLDRLTFLPWRNVIAQSGFPIVSKGQFCPHCLAEDRVNGGTPYFRLAWESKAVTVCHTHHVRLEQHCPCCYKDNVRHAAALVVPGWCTKCGAFLGRDVSQASTDHAIEPVELWRARQMHEMLRVQQQFAHNPRRSALVDAIQHIIAEMDGGQGTRFAKRVGISKGTVHYWLQSNKLPTLEISMQVASQSGIGVVQLLTGDTAHWKPPSQEPQLTLFKAQDRKRGPQREIDWNEVEQQLKTYLHQPNPMPVREVSKQLDIETRFLYLKCNQTARQIGQRWLTHQKHRRQVRLAKAMPYLEAAGRDVLKEGKALNLREVTTRVPAEVLSGVQGLYEVLRDVKSRVGHPSAAASNDCTESPKPGLAR</sequence>
<keyword evidence="4" id="KW-1185">Reference proteome</keyword>
<dbReference type="AlphaFoldDB" id="A0AAX1WRQ0"/>
<dbReference type="Proteomes" id="UP000271868">
    <property type="component" value="Unassembled WGS sequence"/>
</dbReference>
<evidence type="ECO:0000259" key="2">
    <source>
        <dbReference type="Pfam" id="PF06527"/>
    </source>
</evidence>
<gene>
    <name evidence="3" type="ORF">EDC60_2817</name>
</gene>
<evidence type="ECO:0000313" key="4">
    <source>
        <dbReference type="Proteomes" id="UP000271868"/>
    </source>
</evidence>